<evidence type="ECO:0000256" key="2">
    <source>
        <dbReference type="ARBA" id="ARBA00024764"/>
    </source>
</evidence>
<dbReference type="NCBIfam" id="NF001070">
    <property type="entry name" value="PRK00118.1-6"/>
    <property type="match status" value="1"/>
</dbReference>
<dbReference type="Proteomes" id="UP000518605">
    <property type="component" value="Unassembled WGS sequence"/>
</dbReference>
<evidence type="ECO:0000256" key="4">
    <source>
        <dbReference type="SAM" id="Coils"/>
    </source>
</evidence>
<dbReference type="InterPro" id="IPR007394">
    <property type="entry name" value="UPF0122"/>
</dbReference>
<name>A0A7W5G9G6_9BACL</name>
<protein>
    <recommendedName>
        <fullName evidence="3">UPF0122 protein FHS16_002185</fullName>
    </recommendedName>
</protein>
<gene>
    <name evidence="5" type="ORF">FHS16_002185</name>
</gene>
<keyword evidence="4" id="KW-0175">Coiled coil</keyword>
<accession>A0A7W5G9G6</accession>
<dbReference type="AlphaFoldDB" id="A0A7W5G9G6"/>
<dbReference type="PANTHER" id="PTHR40083">
    <property type="entry name" value="UPF0122 PROTEIN CBO2450/CLC_2298"/>
    <property type="match status" value="1"/>
</dbReference>
<dbReference type="InterPro" id="IPR036388">
    <property type="entry name" value="WH-like_DNA-bd_sf"/>
</dbReference>
<proteinExistence type="inferred from homology"/>
<reference evidence="5 6" key="1">
    <citation type="submission" date="2020-08" db="EMBL/GenBank/DDBJ databases">
        <title>Genomic Encyclopedia of Type Strains, Phase III (KMG-III): the genomes of soil and plant-associated and newly described type strains.</title>
        <authorList>
            <person name="Whitman W."/>
        </authorList>
    </citation>
    <scope>NUCLEOTIDE SEQUENCE [LARGE SCALE GENOMIC DNA]</scope>
    <source>
        <strain evidence="5 6">CECT 8234</strain>
    </source>
</reference>
<dbReference type="EMBL" id="JACHXW010000005">
    <property type="protein sequence ID" value="MBB3152139.1"/>
    <property type="molecule type" value="Genomic_DNA"/>
</dbReference>
<dbReference type="Pfam" id="PF04297">
    <property type="entry name" value="UPF0122"/>
    <property type="match status" value="1"/>
</dbReference>
<feature type="coiled-coil region" evidence="4">
    <location>
        <begin position="55"/>
        <end position="82"/>
    </location>
</feature>
<dbReference type="InterPro" id="IPR054831">
    <property type="entry name" value="UPF0122_fam_protein"/>
</dbReference>
<keyword evidence="6" id="KW-1185">Reference proteome</keyword>
<organism evidence="5 6">
    <name type="scientific">Paenibacillus endophyticus</name>
    <dbReference type="NCBI Taxonomy" id="1294268"/>
    <lineage>
        <taxon>Bacteria</taxon>
        <taxon>Bacillati</taxon>
        <taxon>Bacillota</taxon>
        <taxon>Bacilli</taxon>
        <taxon>Bacillales</taxon>
        <taxon>Paenibacillaceae</taxon>
        <taxon>Paenibacillus</taxon>
    </lineage>
</organism>
<evidence type="ECO:0000256" key="3">
    <source>
        <dbReference type="HAMAP-Rule" id="MF_00245"/>
    </source>
</evidence>
<dbReference type="PANTHER" id="PTHR40083:SF1">
    <property type="entry name" value="UPF0122 PROTEIN YLXM"/>
    <property type="match status" value="1"/>
</dbReference>
<dbReference type="SUPFAM" id="SSF88659">
    <property type="entry name" value="Sigma3 and sigma4 domains of RNA polymerase sigma factors"/>
    <property type="match status" value="1"/>
</dbReference>
<dbReference type="RefSeq" id="WP_183561786.1">
    <property type="nucleotide sequence ID" value="NZ_CBCSLB010000003.1"/>
</dbReference>
<comment type="caution">
    <text evidence="5">The sequence shown here is derived from an EMBL/GenBank/DDBJ whole genome shotgun (WGS) entry which is preliminary data.</text>
</comment>
<comment type="function">
    <text evidence="2 3">Might take part in the signal recognition particle (SRP) pathway. This is inferred from the conservation of its genetic proximity to ftsY/ffh. May be a regulatory protein.</text>
</comment>
<dbReference type="Gene3D" id="1.10.10.10">
    <property type="entry name" value="Winged helix-like DNA-binding domain superfamily/Winged helix DNA-binding domain"/>
    <property type="match status" value="1"/>
</dbReference>
<dbReference type="NCBIfam" id="NF045758">
    <property type="entry name" value="YlxM"/>
    <property type="match status" value="1"/>
</dbReference>
<sequence length="120" mass="13970">MKANEPDALSKTTRINLLFDFYEPLLTEKQRTFLKYYFHDDFSLGEIAAEFGISRQAVYEHIKRAEQVLESYESKLSLLVRHESLQQLTVQLVNSVNELSIAEHDRQALIQVIAQLKLDE</sequence>
<evidence type="ECO:0000256" key="1">
    <source>
        <dbReference type="ARBA" id="ARBA00008720"/>
    </source>
</evidence>
<dbReference type="InterPro" id="IPR013324">
    <property type="entry name" value="RNA_pol_sigma_r3/r4-like"/>
</dbReference>
<dbReference type="HAMAP" id="MF_00245">
    <property type="entry name" value="UPF0122"/>
    <property type="match status" value="1"/>
</dbReference>
<evidence type="ECO:0000313" key="5">
    <source>
        <dbReference type="EMBL" id="MBB3152139.1"/>
    </source>
</evidence>
<comment type="similarity">
    <text evidence="1 3">Belongs to the UPF0122 family.</text>
</comment>
<evidence type="ECO:0000313" key="6">
    <source>
        <dbReference type="Proteomes" id="UP000518605"/>
    </source>
</evidence>